<dbReference type="OrthoDB" id="9770415at2"/>
<dbReference type="RefSeq" id="WP_057770353.1">
    <property type="nucleotide sequence ID" value="NZ_JQAT01000005.1"/>
</dbReference>
<feature type="transmembrane region" description="Helical" evidence="8">
    <location>
        <begin position="264"/>
        <end position="295"/>
    </location>
</feature>
<dbReference type="Gene3D" id="1.20.1560.10">
    <property type="entry name" value="ABC transporter type 1, transmembrane domain"/>
    <property type="match status" value="1"/>
</dbReference>
<feature type="transmembrane region" description="Helical" evidence="8">
    <location>
        <begin position="67"/>
        <end position="92"/>
    </location>
</feature>
<dbReference type="GO" id="GO:0015421">
    <property type="term" value="F:ABC-type oligopeptide transporter activity"/>
    <property type="evidence" value="ECO:0007669"/>
    <property type="project" value="TreeGrafter"/>
</dbReference>
<keyword evidence="2" id="KW-0813">Transport</keyword>
<dbReference type="SUPFAM" id="SSF90123">
    <property type="entry name" value="ABC transporter transmembrane region"/>
    <property type="match status" value="1"/>
</dbReference>
<evidence type="ECO:0000313" key="13">
    <source>
        <dbReference type="Proteomes" id="UP000051645"/>
    </source>
</evidence>
<dbReference type="InterPro" id="IPR036640">
    <property type="entry name" value="ABC1_TM_sf"/>
</dbReference>
<dbReference type="GO" id="GO:0016887">
    <property type="term" value="F:ATP hydrolysis activity"/>
    <property type="evidence" value="ECO:0007669"/>
    <property type="project" value="InterPro"/>
</dbReference>
<feature type="domain" description="ABC transporter" evidence="9">
    <location>
        <begin position="348"/>
        <end position="582"/>
    </location>
</feature>
<dbReference type="InterPro" id="IPR017871">
    <property type="entry name" value="ABC_transporter-like_CS"/>
</dbReference>
<dbReference type="InterPro" id="IPR003439">
    <property type="entry name" value="ABC_transporter-like_ATP-bd"/>
</dbReference>
<evidence type="ECO:0000256" key="7">
    <source>
        <dbReference type="ARBA" id="ARBA00023136"/>
    </source>
</evidence>
<evidence type="ECO:0000259" key="10">
    <source>
        <dbReference type="PROSITE" id="PS50929"/>
    </source>
</evidence>
<dbReference type="Proteomes" id="UP000051645">
    <property type="component" value="Unassembled WGS sequence"/>
</dbReference>
<evidence type="ECO:0000256" key="8">
    <source>
        <dbReference type="SAM" id="Phobius"/>
    </source>
</evidence>
<feature type="transmembrane region" description="Helical" evidence="8">
    <location>
        <begin position="21"/>
        <end position="47"/>
    </location>
</feature>
<dbReference type="Proteomes" id="UP000051751">
    <property type="component" value="Unassembled WGS sequence"/>
</dbReference>
<dbReference type="InterPro" id="IPR027417">
    <property type="entry name" value="P-loop_NTPase"/>
</dbReference>
<sequence length="589" mass="64987">MAKRQFSQADKTSLKNFMPYLGHYRGAILGAFVSGILGGGSSVIVTYEVGRAVNQIKGTHDVDFAHLFPILGLLLLLYVINVVTVWAINLFVNQVGYFAVRDLRNDAFQHLNSLPVQFFDEHSEGDLLSRFTSDLDFVSDAIVQIFNTLFSGMMIVALSFVFMLFLSPILTIVVACATVLMYIVTMAVARGSQFYFSKQQKILGQISGFVTEYVGQQKTVKAFTEEKHEEHSFSKLNNNYYTWGQKATFVSALSNPTTRFVDHLGYLSIGVVGGLMILGGYPGISVGLISSFILYSSQFTTPFQNLSAVTQQIQTALAGLTRIFQVVEATPEPSDADKQQLLTAPKEIDFDHVYFAYEPDEPLIENLNLAVHNGESVAIVGETGAGKTTLVNLLMRFYDVNSGAIQVDGNDIRSYTRDSYRRQFGMVLQDTWIFKGTVRENLTFGNPDATDAQIKAAIHDAQLDHFIASLPNGLDTVIGGNATSISSGQMQLLTIARVMLMNPPILILDEATSELDTLTEADIQHALDILMKGKTSFVIAHRLATIQNADTILVMAHGHIVEMGNHQELLAKKGAYYDLYNAQFKGKKI</sequence>
<dbReference type="AlphaFoldDB" id="A0A0R2FHB0"/>
<dbReference type="SUPFAM" id="SSF52540">
    <property type="entry name" value="P-loop containing nucleoside triphosphate hydrolases"/>
    <property type="match status" value="1"/>
</dbReference>
<keyword evidence="5" id="KW-0067">ATP-binding</keyword>
<dbReference type="PANTHER" id="PTHR43394">
    <property type="entry name" value="ATP-DEPENDENT PERMEASE MDL1, MITOCHONDRIAL"/>
    <property type="match status" value="1"/>
</dbReference>
<evidence type="ECO:0000256" key="2">
    <source>
        <dbReference type="ARBA" id="ARBA00022448"/>
    </source>
</evidence>
<keyword evidence="13" id="KW-1185">Reference proteome</keyword>
<dbReference type="InterPro" id="IPR011527">
    <property type="entry name" value="ABC1_TM_dom"/>
</dbReference>
<evidence type="ECO:0000313" key="11">
    <source>
        <dbReference type="EMBL" id="KRN28009.1"/>
    </source>
</evidence>
<keyword evidence="4" id="KW-0547">Nucleotide-binding</keyword>
<feature type="transmembrane region" description="Helical" evidence="8">
    <location>
        <begin position="141"/>
        <end position="163"/>
    </location>
</feature>
<dbReference type="EMBL" id="JQAT01000005">
    <property type="protein sequence ID" value="KRN28009.1"/>
    <property type="molecule type" value="Genomic_DNA"/>
</dbReference>
<evidence type="ECO:0000259" key="9">
    <source>
        <dbReference type="PROSITE" id="PS50893"/>
    </source>
</evidence>
<evidence type="ECO:0000256" key="3">
    <source>
        <dbReference type="ARBA" id="ARBA00022692"/>
    </source>
</evidence>
<keyword evidence="6 8" id="KW-1133">Transmembrane helix</keyword>
<dbReference type="CDD" id="cd18547">
    <property type="entry name" value="ABC_6TM_Tm288_like"/>
    <property type="match status" value="1"/>
</dbReference>
<evidence type="ECO:0000313" key="14">
    <source>
        <dbReference type="Proteomes" id="UP000051751"/>
    </source>
</evidence>
<comment type="subcellular location">
    <subcellularLocation>
        <location evidence="1">Cell membrane</location>
        <topology evidence="1">Multi-pass membrane protein</topology>
    </subcellularLocation>
</comment>
<evidence type="ECO:0000256" key="5">
    <source>
        <dbReference type="ARBA" id="ARBA00022840"/>
    </source>
</evidence>
<dbReference type="Pfam" id="PF00664">
    <property type="entry name" value="ABC_membrane"/>
    <property type="match status" value="1"/>
</dbReference>
<comment type="caution">
    <text evidence="11">The sequence shown here is derived from an EMBL/GenBank/DDBJ whole genome shotgun (WGS) entry which is preliminary data.</text>
</comment>
<dbReference type="EMBL" id="JQAZ01000006">
    <property type="protein sequence ID" value="KRN30520.1"/>
    <property type="molecule type" value="Genomic_DNA"/>
</dbReference>
<dbReference type="InterPro" id="IPR039421">
    <property type="entry name" value="Type_1_exporter"/>
</dbReference>
<dbReference type="InterPro" id="IPR003593">
    <property type="entry name" value="AAA+_ATPase"/>
</dbReference>
<keyword evidence="7 8" id="KW-0472">Membrane</keyword>
<dbReference type="Gene3D" id="3.40.50.300">
    <property type="entry name" value="P-loop containing nucleotide triphosphate hydrolases"/>
    <property type="match status" value="1"/>
</dbReference>
<dbReference type="PROSITE" id="PS50893">
    <property type="entry name" value="ABC_TRANSPORTER_2"/>
    <property type="match status" value="1"/>
</dbReference>
<organism evidence="11 14">
    <name type="scientific">Lactobacillus selangorensis</name>
    <dbReference type="NCBI Taxonomy" id="81857"/>
    <lineage>
        <taxon>Bacteria</taxon>
        <taxon>Bacillati</taxon>
        <taxon>Bacillota</taxon>
        <taxon>Bacilli</taxon>
        <taxon>Lactobacillales</taxon>
        <taxon>Lactobacillaceae</taxon>
        <taxon>Lactobacillus</taxon>
    </lineage>
</organism>
<dbReference type="PROSITE" id="PS00211">
    <property type="entry name" value="ABC_TRANSPORTER_1"/>
    <property type="match status" value="1"/>
</dbReference>
<dbReference type="SMART" id="SM00382">
    <property type="entry name" value="AAA"/>
    <property type="match status" value="1"/>
</dbReference>
<name>A0A0R2FHB0_9LACO</name>
<proteinExistence type="predicted"/>
<evidence type="ECO:0000256" key="1">
    <source>
        <dbReference type="ARBA" id="ARBA00004651"/>
    </source>
</evidence>
<gene>
    <name evidence="11" type="ORF">IV38_GL001850</name>
    <name evidence="12" type="ORF">IV40_GL001705</name>
</gene>
<dbReference type="PROSITE" id="PS50929">
    <property type="entry name" value="ABC_TM1F"/>
    <property type="match status" value="1"/>
</dbReference>
<feature type="transmembrane region" description="Helical" evidence="8">
    <location>
        <begin position="169"/>
        <end position="189"/>
    </location>
</feature>
<evidence type="ECO:0000256" key="6">
    <source>
        <dbReference type="ARBA" id="ARBA00022989"/>
    </source>
</evidence>
<evidence type="ECO:0000313" key="12">
    <source>
        <dbReference type="EMBL" id="KRN30520.1"/>
    </source>
</evidence>
<dbReference type="STRING" id="81857.IV38_GL001850"/>
<evidence type="ECO:0000256" key="4">
    <source>
        <dbReference type="ARBA" id="ARBA00022741"/>
    </source>
</evidence>
<dbReference type="FunFam" id="3.40.50.300:FF:000287">
    <property type="entry name" value="Multidrug ABC transporter ATP-binding protein"/>
    <property type="match status" value="1"/>
</dbReference>
<accession>A0A0R2FHB0</accession>
<dbReference type="GO" id="GO:0005886">
    <property type="term" value="C:plasma membrane"/>
    <property type="evidence" value="ECO:0007669"/>
    <property type="project" value="UniProtKB-SubCell"/>
</dbReference>
<protein>
    <submittedName>
        <fullName evidence="11">ABC transporter-like protein</fullName>
    </submittedName>
</protein>
<dbReference type="GO" id="GO:0005524">
    <property type="term" value="F:ATP binding"/>
    <property type="evidence" value="ECO:0007669"/>
    <property type="project" value="UniProtKB-KW"/>
</dbReference>
<keyword evidence="3 8" id="KW-0812">Transmembrane</keyword>
<dbReference type="PATRIC" id="fig|81857.3.peg.1867"/>
<dbReference type="PANTHER" id="PTHR43394:SF1">
    <property type="entry name" value="ATP-BINDING CASSETTE SUB-FAMILY B MEMBER 10, MITOCHONDRIAL"/>
    <property type="match status" value="1"/>
</dbReference>
<feature type="domain" description="ABC transmembrane type-1" evidence="10">
    <location>
        <begin position="29"/>
        <end position="315"/>
    </location>
</feature>
<reference evidence="13 14" key="1">
    <citation type="journal article" date="2015" name="Genome Announc.">
        <title>Expanding the biotechnology potential of lactobacilli through comparative genomics of 213 strains and associated genera.</title>
        <authorList>
            <person name="Sun Z."/>
            <person name="Harris H.M."/>
            <person name="McCann A."/>
            <person name="Guo C."/>
            <person name="Argimon S."/>
            <person name="Zhang W."/>
            <person name="Yang X."/>
            <person name="Jeffery I.B."/>
            <person name="Cooney J.C."/>
            <person name="Kagawa T.F."/>
            <person name="Liu W."/>
            <person name="Song Y."/>
            <person name="Salvetti E."/>
            <person name="Wrobel A."/>
            <person name="Rasinkangas P."/>
            <person name="Parkhill J."/>
            <person name="Rea M.C."/>
            <person name="O'Sullivan O."/>
            <person name="Ritari J."/>
            <person name="Douillard F.P."/>
            <person name="Paul Ross R."/>
            <person name="Yang R."/>
            <person name="Briner A.E."/>
            <person name="Felis G.E."/>
            <person name="de Vos W.M."/>
            <person name="Barrangou R."/>
            <person name="Klaenhammer T.R."/>
            <person name="Caufield P.W."/>
            <person name="Cui Y."/>
            <person name="Zhang H."/>
            <person name="O'Toole P.W."/>
        </authorList>
    </citation>
    <scope>NUCLEOTIDE SEQUENCE [LARGE SCALE GENOMIC DNA]</scope>
    <source>
        <strain evidence="11 14">ATCC BAA-66</strain>
        <strain evidence="12 13">DSM 13344</strain>
    </source>
</reference>
<dbReference type="Pfam" id="PF00005">
    <property type="entry name" value="ABC_tran"/>
    <property type="match status" value="1"/>
</dbReference>